<feature type="compositionally biased region" description="Polar residues" evidence="1">
    <location>
        <begin position="55"/>
        <end position="64"/>
    </location>
</feature>
<evidence type="ECO:0000313" key="3">
    <source>
        <dbReference type="Proteomes" id="UP000235672"/>
    </source>
</evidence>
<reference evidence="2 3" key="1">
    <citation type="submission" date="2016-05" db="EMBL/GenBank/DDBJ databases">
        <title>A degradative enzymes factory behind the ericoid mycorrhizal symbiosis.</title>
        <authorList>
            <consortium name="DOE Joint Genome Institute"/>
            <person name="Martino E."/>
            <person name="Morin E."/>
            <person name="Grelet G."/>
            <person name="Kuo A."/>
            <person name="Kohler A."/>
            <person name="Daghino S."/>
            <person name="Barry K."/>
            <person name="Choi C."/>
            <person name="Cichocki N."/>
            <person name="Clum A."/>
            <person name="Copeland A."/>
            <person name="Hainaut M."/>
            <person name="Haridas S."/>
            <person name="Labutti K."/>
            <person name="Lindquist E."/>
            <person name="Lipzen A."/>
            <person name="Khouja H.-R."/>
            <person name="Murat C."/>
            <person name="Ohm R."/>
            <person name="Olson A."/>
            <person name="Spatafora J."/>
            <person name="Veneault-Fourrey C."/>
            <person name="Henrissat B."/>
            <person name="Grigoriev I."/>
            <person name="Martin F."/>
            <person name="Perotto S."/>
        </authorList>
    </citation>
    <scope>NUCLEOTIDE SEQUENCE [LARGE SCALE GENOMIC DNA]</scope>
    <source>
        <strain evidence="2 3">UAMH 7357</strain>
    </source>
</reference>
<evidence type="ECO:0000256" key="1">
    <source>
        <dbReference type="SAM" id="MobiDB-lite"/>
    </source>
</evidence>
<protein>
    <submittedName>
        <fullName evidence="2">Uncharacterized protein</fullName>
    </submittedName>
</protein>
<organism evidence="2 3">
    <name type="scientific">Hyaloscypha hepaticicola</name>
    <dbReference type="NCBI Taxonomy" id="2082293"/>
    <lineage>
        <taxon>Eukaryota</taxon>
        <taxon>Fungi</taxon>
        <taxon>Dikarya</taxon>
        <taxon>Ascomycota</taxon>
        <taxon>Pezizomycotina</taxon>
        <taxon>Leotiomycetes</taxon>
        <taxon>Helotiales</taxon>
        <taxon>Hyaloscyphaceae</taxon>
        <taxon>Hyaloscypha</taxon>
    </lineage>
</organism>
<name>A0A2J6PGC4_9HELO</name>
<keyword evidence="3" id="KW-1185">Reference proteome</keyword>
<proteinExistence type="predicted"/>
<sequence length="383" mass="43090">MYADIFQVADSQSQRTRTGETREAARTTILQPRNQNCTSETSESCTKSRKIISAPSPSQLSSNLESEHPASALESEVTLTPARHLSKLASSIQHAVFALPYLTGLAEQLDDNELQLFSHVPFTPQGPALFPFLDLSTDKLNMTTIRNYHIIYKLQSLAEAAARAPDEESQKLFLLRASQYWDLMQLRAANELWERSAFDSAALTRLLQATASDLLWLRLTASSWETSIANGLQEVNTLLRQHPDESDDFAAIFRAIDPVVDSAQRHIHTWRIGRAALDEKVAAAREQLERFISSASRDDALGSETEVGIFYTEWMKGQLARGVSNGSGFWLPETENQFLLLPEMDLVVLDLAQRWDAVGSLRVRAPLQAGYSGLTRRRWFWFF</sequence>
<dbReference type="Proteomes" id="UP000235672">
    <property type="component" value="Unassembled WGS sequence"/>
</dbReference>
<gene>
    <name evidence="2" type="ORF">NA56DRAFT_652007</name>
</gene>
<dbReference type="EMBL" id="KZ613536">
    <property type="protein sequence ID" value="PMD13087.1"/>
    <property type="molecule type" value="Genomic_DNA"/>
</dbReference>
<evidence type="ECO:0000313" key="2">
    <source>
        <dbReference type="EMBL" id="PMD13087.1"/>
    </source>
</evidence>
<accession>A0A2J6PGC4</accession>
<feature type="region of interest" description="Disordered" evidence="1">
    <location>
        <begin position="35"/>
        <end position="71"/>
    </location>
</feature>
<dbReference type="AlphaFoldDB" id="A0A2J6PGC4"/>